<evidence type="ECO:0000256" key="11">
    <source>
        <dbReference type="ARBA" id="ARBA00023242"/>
    </source>
</evidence>
<dbReference type="AlphaFoldDB" id="A0A091GBB1"/>
<dbReference type="GO" id="GO:0005737">
    <property type="term" value="C:cytoplasm"/>
    <property type="evidence" value="ECO:0007669"/>
    <property type="project" value="UniProtKB-SubCell"/>
</dbReference>
<dbReference type="GO" id="GO:0017124">
    <property type="term" value="F:SH3 domain binding"/>
    <property type="evidence" value="ECO:0007669"/>
    <property type="project" value="UniProtKB-KW"/>
</dbReference>
<gene>
    <name evidence="14" type="ORF">N303_08874</name>
</gene>
<dbReference type="GO" id="GO:0005634">
    <property type="term" value="C:nucleus"/>
    <property type="evidence" value="ECO:0007669"/>
    <property type="project" value="UniProtKB-SubCell"/>
</dbReference>
<keyword evidence="5" id="KW-0132">Cell division</keyword>
<keyword evidence="7" id="KW-0498">Mitosis</keyword>
<keyword evidence="12" id="KW-0131">Cell cycle</keyword>
<sequence length="164" mass="17990">LNSPAKVLAERTRVNTPLPKKTITTPLAACGSARKVLGNVNRTGAVSVMEKTGQKSQCSAAKKVKKTAGLESSNALAEDCPERENMFPYDPRDGECFELPEDLKISNLNLRGVAHIFERTYDEYVSLVPSPVDMEESLWKSNLLRSSADFCATLDDIIIDMPSL</sequence>
<feature type="non-terminal residue" evidence="14">
    <location>
        <position position="1"/>
    </location>
</feature>
<keyword evidence="4" id="KW-0963">Cytoplasm</keyword>
<dbReference type="PANTHER" id="PTHR10418:SF2">
    <property type="entry name" value="SECURIN"/>
    <property type="match status" value="1"/>
</dbReference>
<evidence type="ECO:0000313" key="15">
    <source>
        <dbReference type="Proteomes" id="UP000053760"/>
    </source>
</evidence>
<name>A0A091GBB1_CUCCA</name>
<evidence type="ECO:0000313" key="14">
    <source>
        <dbReference type="EMBL" id="KFO79233.1"/>
    </source>
</evidence>
<dbReference type="GO" id="GO:0045143">
    <property type="term" value="P:homologous chromosome segregation"/>
    <property type="evidence" value="ECO:0007669"/>
    <property type="project" value="TreeGrafter"/>
</dbReference>
<keyword evidence="11" id="KW-0539">Nucleus</keyword>
<evidence type="ECO:0000256" key="13">
    <source>
        <dbReference type="ARBA" id="ARBA00039185"/>
    </source>
</evidence>
<dbReference type="InterPro" id="IPR006940">
    <property type="entry name" value="Securin_separation_inhibitor"/>
</dbReference>
<comment type="subcellular location">
    <subcellularLocation>
        <location evidence="2">Cytoplasm</location>
    </subcellularLocation>
    <subcellularLocation>
        <location evidence="1">Nucleus</location>
    </subcellularLocation>
</comment>
<evidence type="ECO:0000256" key="2">
    <source>
        <dbReference type="ARBA" id="ARBA00004496"/>
    </source>
</evidence>
<dbReference type="Proteomes" id="UP000053760">
    <property type="component" value="Unassembled WGS sequence"/>
</dbReference>
<evidence type="ECO:0000256" key="1">
    <source>
        <dbReference type="ARBA" id="ARBA00004123"/>
    </source>
</evidence>
<keyword evidence="8" id="KW-0159">Chromosome partition</keyword>
<evidence type="ECO:0000256" key="5">
    <source>
        <dbReference type="ARBA" id="ARBA00022618"/>
    </source>
</evidence>
<dbReference type="GO" id="GO:0051276">
    <property type="term" value="P:chromosome organization"/>
    <property type="evidence" value="ECO:0007669"/>
    <property type="project" value="InterPro"/>
</dbReference>
<keyword evidence="10" id="KW-0729">SH3-binding</keyword>
<keyword evidence="15" id="KW-1185">Reference proteome</keyword>
<dbReference type="PANTHER" id="PTHR10418">
    <property type="entry name" value="SECURIN-3"/>
    <property type="match status" value="1"/>
</dbReference>
<dbReference type="GO" id="GO:0051301">
    <property type="term" value="P:cell division"/>
    <property type="evidence" value="ECO:0007669"/>
    <property type="project" value="UniProtKB-KW"/>
</dbReference>
<proteinExistence type="inferred from homology"/>
<evidence type="ECO:0000256" key="3">
    <source>
        <dbReference type="ARBA" id="ARBA00009264"/>
    </source>
</evidence>
<reference evidence="14 15" key="1">
    <citation type="submission" date="2014-04" db="EMBL/GenBank/DDBJ databases">
        <title>Genome evolution of avian class.</title>
        <authorList>
            <person name="Zhang G."/>
            <person name="Li C."/>
        </authorList>
    </citation>
    <scope>NUCLEOTIDE SEQUENCE [LARGE SCALE GENOMIC DNA]</scope>
    <source>
        <strain evidence="14">BGI_N303</strain>
    </source>
</reference>
<evidence type="ECO:0000256" key="12">
    <source>
        <dbReference type="ARBA" id="ARBA00023306"/>
    </source>
</evidence>
<feature type="non-terminal residue" evidence="14">
    <location>
        <position position="164"/>
    </location>
</feature>
<comment type="similarity">
    <text evidence="3">Belongs to the securin family.</text>
</comment>
<protein>
    <recommendedName>
        <fullName evidence="13">Securin</fullName>
    </recommendedName>
</protein>
<organism evidence="14 15">
    <name type="scientific">Cuculus canorus</name>
    <name type="common">Common cuckoo</name>
    <dbReference type="NCBI Taxonomy" id="55661"/>
    <lineage>
        <taxon>Eukaryota</taxon>
        <taxon>Metazoa</taxon>
        <taxon>Chordata</taxon>
        <taxon>Craniata</taxon>
        <taxon>Vertebrata</taxon>
        <taxon>Euteleostomi</taxon>
        <taxon>Archelosauria</taxon>
        <taxon>Archosauria</taxon>
        <taxon>Dinosauria</taxon>
        <taxon>Saurischia</taxon>
        <taxon>Theropoda</taxon>
        <taxon>Coelurosauria</taxon>
        <taxon>Aves</taxon>
        <taxon>Neognathae</taxon>
        <taxon>Neoaves</taxon>
        <taxon>Otidimorphae</taxon>
        <taxon>Cuculiformes</taxon>
        <taxon>Cuculidae</taxon>
        <taxon>Cuculus</taxon>
    </lineage>
</organism>
<evidence type="ECO:0000256" key="4">
    <source>
        <dbReference type="ARBA" id="ARBA00022490"/>
    </source>
</evidence>
<keyword evidence="9" id="KW-0832">Ubl conjugation</keyword>
<evidence type="ECO:0000256" key="6">
    <source>
        <dbReference type="ARBA" id="ARBA00022737"/>
    </source>
</evidence>
<dbReference type="Pfam" id="PF04856">
    <property type="entry name" value="Securin"/>
    <property type="match status" value="1"/>
</dbReference>
<evidence type="ECO:0000256" key="7">
    <source>
        <dbReference type="ARBA" id="ARBA00022776"/>
    </source>
</evidence>
<accession>A0A091GBB1</accession>
<evidence type="ECO:0000256" key="8">
    <source>
        <dbReference type="ARBA" id="ARBA00022829"/>
    </source>
</evidence>
<dbReference type="STRING" id="55661.A0A091GBB1"/>
<evidence type="ECO:0000256" key="10">
    <source>
        <dbReference type="ARBA" id="ARBA00023036"/>
    </source>
</evidence>
<dbReference type="EMBL" id="KL447985">
    <property type="protein sequence ID" value="KFO79233.1"/>
    <property type="molecule type" value="Genomic_DNA"/>
</dbReference>
<keyword evidence="6" id="KW-0677">Repeat</keyword>
<evidence type="ECO:0000256" key="9">
    <source>
        <dbReference type="ARBA" id="ARBA00022843"/>
    </source>
</evidence>